<reference evidence="2" key="1">
    <citation type="submission" date="2020-02" db="EMBL/GenBank/DDBJ databases">
        <authorList>
            <person name="Meier V. D."/>
        </authorList>
    </citation>
    <scope>NUCLEOTIDE SEQUENCE</scope>
    <source>
        <strain evidence="2">AVDCRST_MAG51</strain>
    </source>
</reference>
<evidence type="ECO:0000313" key="2">
    <source>
        <dbReference type="EMBL" id="CAA9421934.1"/>
    </source>
</evidence>
<feature type="non-terminal residue" evidence="2">
    <location>
        <position position="119"/>
    </location>
</feature>
<accession>A0A6J4PPF0</accession>
<name>A0A6J4PPF0_9BURK</name>
<protein>
    <submittedName>
        <fullName evidence="2">Uncharacterized protein</fullName>
    </submittedName>
</protein>
<gene>
    <name evidence="2" type="ORF">AVDCRST_MAG51-2096</name>
</gene>
<feature type="compositionally biased region" description="Basic and acidic residues" evidence="1">
    <location>
        <begin position="74"/>
        <end position="94"/>
    </location>
</feature>
<dbReference type="AlphaFoldDB" id="A0A6J4PPF0"/>
<sequence length="119" mass="12430">GLIRTDRPRRTGAGRGRCGRDRGGHGAVRGEGVGPTWPVARLRPLPPEPGAHHPARPGIAGGRGHRAHGGRAADAGERGRAGPHRPDPDLPEHHARGRIGRALAVAPQGSRGGRRDRAL</sequence>
<organism evidence="2">
    <name type="scientific">uncultured Ramlibacter sp</name>
    <dbReference type="NCBI Taxonomy" id="260755"/>
    <lineage>
        <taxon>Bacteria</taxon>
        <taxon>Pseudomonadati</taxon>
        <taxon>Pseudomonadota</taxon>
        <taxon>Betaproteobacteria</taxon>
        <taxon>Burkholderiales</taxon>
        <taxon>Comamonadaceae</taxon>
        <taxon>Ramlibacter</taxon>
        <taxon>environmental samples</taxon>
    </lineage>
</organism>
<evidence type="ECO:0000256" key="1">
    <source>
        <dbReference type="SAM" id="MobiDB-lite"/>
    </source>
</evidence>
<dbReference type="EMBL" id="CADCUX010000440">
    <property type="protein sequence ID" value="CAA9421934.1"/>
    <property type="molecule type" value="Genomic_DNA"/>
</dbReference>
<feature type="region of interest" description="Disordered" evidence="1">
    <location>
        <begin position="1"/>
        <end position="119"/>
    </location>
</feature>
<proteinExistence type="predicted"/>
<feature type="non-terminal residue" evidence="2">
    <location>
        <position position="1"/>
    </location>
</feature>